<reference evidence="1 2" key="1">
    <citation type="submission" date="2009-10" db="EMBL/GenBank/DDBJ databases">
        <authorList>
            <person name="Weinstock G."/>
            <person name="Sodergren E."/>
            <person name="Clifton S."/>
            <person name="Fulton L."/>
            <person name="Fulton B."/>
            <person name="Courtney L."/>
            <person name="Fronick C."/>
            <person name="Harrison M."/>
            <person name="Strong C."/>
            <person name="Farmer C."/>
            <person name="Delahaunty K."/>
            <person name="Markovic C."/>
            <person name="Hall O."/>
            <person name="Minx P."/>
            <person name="Tomlinson C."/>
            <person name="Mitreva M."/>
            <person name="Nelson J."/>
            <person name="Hou S."/>
            <person name="Wollam A."/>
            <person name="Pepin K.H."/>
            <person name="Johnson M."/>
            <person name="Bhonagiri V."/>
            <person name="Nash W.E."/>
            <person name="Warren W."/>
            <person name="Chinwalla A."/>
            <person name="Mardis E.R."/>
            <person name="Wilson R.K."/>
        </authorList>
    </citation>
    <scope>NUCLEOTIDE SEQUENCE [LARGE SCALE GENOMIC DNA]</scope>
    <source>
        <strain evidence="1 2">ATCC 23970</strain>
    </source>
</reference>
<sequence>MPQEGVEIAPAAVARRNIDDAVAGIEIGFEHIAGEGFVFGEGLAEVEARAADEEAVQCVAGAVALGNEFAVHPVLLPVFAQFAQEVPFGIVHVQEVCAHAFHDGKNNVGTVFFDGGVCGGLGKELRQVGVCFFIEQGADEPAAVFIGDGMEVVAVAVFVDCPA</sequence>
<evidence type="ECO:0000313" key="1">
    <source>
        <dbReference type="EMBL" id="EEZ75744.1"/>
    </source>
</evidence>
<dbReference type="EMBL" id="ACEQ02000012">
    <property type="protein sequence ID" value="EEZ75744.1"/>
    <property type="molecule type" value="Genomic_DNA"/>
</dbReference>
<dbReference type="Proteomes" id="UP000003843">
    <property type="component" value="Unassembled WGS sequence"/>
</dbReference>
<gene>
    <name evidence="1" type="ORF">NEILACOT_04159</name>
</gene>
<accession>D0W9E9</accession>
<dbReference type="AlphaFoldDB" id="D0W9E9"/>
<proteinExistence type="predicted"/>
<evidence type="ECO:0000313" key="2">
    <source>
        <dbReference type="Proteomes" id="UP000003843"/>
    </source>
</evidence>
<organism evidence="1 2">
    <name type="scientific">Neisseria lactamica ATCC 23970</name>
    <dbReference type="NCBI Taxonomy" id="546265"/>
    <lineage>
        <taxon>Bacteria</taxon>
        <taxon>Pseudomonadati</taxon>
        <taxon>Pseudomonadota</taxon>
        <taxon>Betaproteobacteria</taxon>
        <taxon>Neisseriales</taxon>
        <taxon>Neisseriaceae</taxon>
        <taxon>Neisseria</taxon>
    </lineage>
</organism>
<protein>
    <submittedName>
        <fullName evidence="1">Uncharacterized protein</fullName>
    </submittedName>
</protein>
<name>D0W9E9_NEILA</name>
<comment type="caution">
    <text evidence="1">The sequence shown here is derived from an EMBL/GenBank/DDBJ whole genome shotgun (WGS) entry which is preliminary data.</text>
</comment>